<proteinExistence type="predicted"/>
<dbReference type="EMBL" id="CVQI01029979">
    <property type="protein sequence ID" value="CRK37178.1"/>
    <property type="molecule type" value="Genomic_DNA"/>
</dbReference>
<protein>
    <submittedName>
        <fullName evidence="1">Uncharacterized protein</fullName>
    </submittedName>
</protein>
<sequence>MGSAPSGLTTRSDPKSKTI</sequence>
<dbReference type="AlphaFoldDB" id="A0A0G4MSE7"/>
<organism evidence="1 2">
    <name type="scientific">Verticillium longisporum</name>
    <name type="common">Verticillium dahliae var. longisporum</name>
    <dbReference type="NCBI Taxonomy" id="100787"/>
    <lineage>
        <taxon>Eukaryota</taxon>
        <taxon>Fungi</taxon>
        <taxon>Dikarya</taxon>
        <taxon>Ascomycota</taxon>
        <taxon>Pezizomycotina</taxon>
        <taxon>Sordariomycetes</taxon>
        <taxon>Hypocreomycetidae</taxon>
        <taxon>Glomerellales</taxon>
        <taxon>Plectosphaerellaceae</taxon>
        <taxon>Verticillium</taxon>
    </lineage>
</organism>
<evidence type="ECO:0000313" key="1">
    <source>
        <dbReference type="EMBL" id="CRK37178.1"/>
    </source>
</evidence>
<reference evidence="2" key="1">
    <citation type="submission" date="2015-05" db="EMBL/GenBank/DDBJ databases">
        <authorList>
            <person name="Fogelqvist Johan"/>
        </authorList>
    </citation>
    <scope>NUCLEOTIDE SEQUENCE [LARGE SCALE GENOMIC DNA]</scope>
</reference>
<dbReference type="Proteomes" id="UP000045706">
    <property type="component" value="Unassembled WGS sequence"/>
</dbReference>
<name>A0A0G4MSE7_VERLO</name>
<feature type="non-terminal residue" evidence="1">
    <location>
        <position position="19"/>
    </location>
</feature>
<gene>
    <name evidence="1" type="ORF">BN1723_018639</name>
</gene>
<evidence type="ECO:0000313" key="2">
    <source>
        <dbReference type="Proteomes" id="UP000045706"/>
    </source>
</evidence>
<accession>A0A0G4MSE7</accession>